<name>A0A417YMY8_9BACI</name>
<evidence type="ECO:0000313" key="3">
    <source>
        <dbReference type="Proteomes" id="UP000285456"/>
    </source>
</evidence>
<evidence type="ECO:0000313" key="2">
    <source>
        <dbReference type="EMBL" id="RHW35181.1"/>
    </source>
</evidence>
<dbReference type="OrthoDB" id="4228396at2"/>
<protein>
    <submittedName>
        <fullName evidence="2">GNAT family N-acetyltransferase</fullName>
    </submittedName>
</protein>
<reference evidence="2 3" key="1">
    <citation type="journal article" date="2007" name="Int. J. Syst. Evol. Microbiol.">
        <title>Oceanobacillus profundus sp. nov., isolated from a deep-sea sediment core.</title>
        <authorList>
            <person name="Kim Y.G."/>
            <person name="Choi D.H."/>
            <person name="Hyun S."/>
            <person name="Cho B.C."/>
        </authorList>
    </citation>
    <scope>NUCLEOTIDE SEQUENCE [LARGE SCALE GENOMIC DNA]</scope>
    <source>
        <strain evidence="2 3">DSM 18246</strain>
    </source>
</reference>
<dbReference type="InterPro" id="IPR050276">
    <property type="entry name" value="MshD_Acetyltransferase"/>
</dbReference>
<dbReference type="Pfam" id="PF13673">
    <property type="entry name" value="Acetyltransf_10"/>
    <property type="match status" value="1"/>
</dbReference>
<dbReference type="RefSeq" id="WP_118888356.1">
    <property type="nucleotide sequence ID" value="NZ_JAUOPF010000001.1"/>
</dbReference>
<dbReference type="PANTHER" id="PTHR43617">
    <property type="entry name" value="L-AMINO ACID N-ACETYLTRANSFERASE"/>
    <property type="match status" value="1"/>
</dbReference>
<dbReference type="PANTHER" id="PTHR43617:SF20">
    <property type="entry name" value="N-ALPHA-ACETYLTRANSFERASE RIMI"/>
    <property type="match status" value="1"/>
</dbReference>
<accession>A0A417YMY8</accession>
<sequence>MNYKRCSEVDKPLIHQAFLSGYADYAIPMNITLEPFFERFFGSEGNTLEDSFIAFQNNEPVGLILGGIRTFDRFKNLRCGTLCVTPEYRGEGVSQALFHLFVQNGINQQCDRLSLEVLSDNDRAIRFYEKQGYKKYHTISYFSKSVDDNQLKHTIVEHITIKEVDLSVAEGVRKAILSTHINWQNEADYFMQDYTAHCFTAYLADQIIGTLVITEAGKIYFLYVSEDEREKGIARNLLAHAIIERNLKKLTISMPNNIDMAEFLRKLGFMKANIEQYEMYKMV</sequence>
<feature type="domain" description="N-acetyltransferase" evidence="1">
    <location>
        <begin position="1"/>
        <end position="147"/>
    </location>
</feature>
<dbReference type="Pfam" id="PF00583">
    <property type="entry name" value="Acetyltransf_1"/>
    <property type="match status" value="1"/>
</dbReference>
<dbReference type="Gene3D" id="3.40.630.30">
    <property type="match status" value="2"/>
</dbReference>
<organism evidence="2 3">
    <name type="scientific">Oceanobacillus profundus</name>
    <dbReference type="NCBI Taxonomy" id="372463"/>
    <lineage>
        <taxon>Bacteria</taxon>
        <taxon>Bacillati</taxon>
        <taxon>Bacillota</taxon>
        <taxon>Bacilli</taxon>
        <taxon>Bacillales</taxon>
        <taxon>Bacillaceae</taxon>
        <taxon>Oceanobacillus</taxon>
    </lineage>
</organism>
<dbReference type="EMBL" id="QWEH01000001">
    <property type="protein sequence ID" value="RHW35181.1"/>
    <property type="molecule type" value="Genomic_DNA"/>
</dbReference>
<dbReference type="InterPro" id="IPR016181">
    <property type="entry name" value="Acyl_CoA_acyltransferase"/>
</dbReference>
<proteinExistence type="predicted"/>
<dbReference type="AlphaFoldDB" id="A0A417YMY8"/>
<dbReference type="CDD" id="cd04301">
    <property type="entry name" value="NAT_SF"/>
    <property type="match status" value="2"/>
</dbReference>
<keyword evidence="2" id="KW-0808">Transferase</keyword>
<evidence type="ECO:0000259" key="1">
    <source>
        <dbReference type="PROSITE" id="PS51186"/>
    </source>
</evidence>
<dbReference type="SUPFAM" id="SSF55729">
    <property type="entry name" value="Acyl-CoA N-acyltransferases (Nat)"/>
    <property type="match status" value="1"/>
</dbReference>
<comment type="caution">
    <text evidence="2">The sequence shown here is derived from an EMBL/GenBank/DDBJ whole genome shotgun (WGS) entry which is preliminary data.</text>
</comment>
<dbReference type="InterPro" id="IPR000182">
    <property type="entry name" value="GNAT_dom"/>
</dbReference>
<keyword evidence="3" id="KW-1185">Reference proteome</keyword>
<gene>
    <name evidence="2" type="ORF">D1B32_00745</name>
</gene>
<feature type="domain" description="N-acetyltransferase" evidence="1">
    <location>
        <begin position="159"/>
        <end position="283"/>
    </location>
</feature>
<dbReference type="PROSITE" id="PS51186">
    <property type="entry name" value="GNAT"/>
    <property type="match status" value="2"/>
</dbReference>
<dbReference type="GO" id="GO:0008999">
    <property type="term" value="F:protein-N-terminal-alanine acetyltransferase activity"/>
    <property type="evidence" value="ECO:0007669"/>
    <property type="project" value="TreeGrafter"/>
</dbReference>
<dbReference type="Proteomes" id="UP000285456">
    <property type="component" value="Unassembled WGS sequence"/>
</dbReference>